<reference evidence="1 2" key="1">
    <citation type="journal article" date="2018" name="Emerg. Microbes Infect.">
        <title>Genomic analysis of oral Campylobacter concisus strains identified a potential bacterial molecular marker associated with active Crohn's disease.</title>
        <authorList>
            <person name="Liu F."/>
            <person name="Ma R."/>
            <person name="Tay C.Y.A."/>
            <person name="Octavia S."/>
            <person name="Lan R."/>
            <person name="Chung H.K.L."/>
            <person name="Riordan S.M."/>
            <person name="Grimm M.C."/>
            <person name="Leong R.W."/>
            <person name="Tanaka M.M."/>
            <person name="Connor S."/>
            <person name="Zhang L."/>
        </authorList>
    </citation>
    <scope>NUCLEOTIDE SEQUENCE [LARGE SCALE GENOMIC DNA]</scope>
    <source>
        <strain evidence="1 2">P10CDO-S2</strain>
    </source>
</reference>
<dbReference type="RefSeq" id="WP_107793529.1">
    <property type="nucleotide sequence ID" value="NZ_CP049274.1"/>
</dbReference>
<evidence type="ECO:0000313" key="1">
    <source>
        <dbReference type="EMBL" id="QPH84819.1"/>
    </source>
</evidence>
<protein>
    <submittedName>
        <fullName evidence="1">Uncharacterized protein</fullName>
    </submittedName>
</protein>
<name>A0A7S9R6M4_9BACT</name>
<accession>A0A7S9R6M4</accession>
<dbReference type="Proteomes" id="UP000594630">
    <property type="component" value="Chromosome"/>
</dbReference>
<dbReference type="EMBL" id="CP049274">
    <property type="protein sequence ID" value="QPH84819.1"/>
    <property type="molecule type" value="Genomic_DNA"/>
</dbReference>
<gene>
    <name evidence="1" type="ORF">CVT06_06915</name>
</gene>
<evidence type="ECO:0000313" key="2">
    <source>
        <dbReference type="Proteomes" id="UP000594630"/>
    </source>
</evidence>
<proteinExistence type="predicted"/>
<dbReference type="AlphaFoldDB" id="A0A7S9R6M4"/>
<organism evidence="1 2">
    <name type="scientific">Campylobacter concisus</name>
    <dbReference type="NCBI Taxonomy" id="199"/>
    <lineage>
        <taxon>Bacteria</taxon>
        <taxon>Pseudomonadati</taxon>
        <taxon>Campylobacterota</taxon>
        <taxon>Epsilonproteobacteria</taxon>
        <taxon>Campylobacterales</taxon>
        <taxon>Campylobacteraceae</taxon>
        <taxon>Campylobacter</taxon>
    </lineage>
</organism>
<sequence>MTTQEKIDIIKFYDEGREIEIRCKDSDNAWSKYDNNLCGDFDFRAFEYRINPRKFKVGDVVISKKLEGKILYQHAIETIDDIRIDFYIVNAGSRLPFESEDKFIKINEVLWYFESLGQDGYWKKTNIRMSFLEAKKEFESDESVLRYEPIYAMGFRLKEQQ</sequence>